<accession>A0A1G7L344</accession>
<keyword evidence="4 5" id="KW-0560">Oxidoreductase</keyword>
<proteinExistence type="inferred from homology"/>
<dbReference type="InterPro" id="IPR036291">
    <property type="entry name" value="NAD(P)-bd_dom_sf"/>
</dbReference>
<dbReference type="InterPro" id="IPR050085">
    <property type="entry name" value="AGPR"/>
</dbReference>
<dbReference type="EC" id="1.2.1.38" evidence="5"/>
<dbReference type="Proteomes" id="UP000198994">
    <property type="component" value="Unassembled WGS sequence"/>
</dbReference>
<comment type="subcellular location">
    <subcellularLocation>
        <location evidence="5">Cytoplasm</location>
    </subcellularLocation>
</comment>
<keyword evidence="1 5" id="KW-0055">Arginine biosynthesis</keyword>
<evidence type="ECO:0000259" key="6">
    <source>
        <dbReference type="SMART" id="SM00859"/>
    </source>
</evidence>
<dbReference type="STRING" id="282683.SAMN04488105_12150"/>
<dbReference type="GO" id="GO:0051287">
    <property type="term" value="F:NAD binding"/>
    <property type="evidence" value="ECO:0007669"/>
    <property type="project" value="InterPro"/>
</dbReference>
<dbReference type="SMART" id="SM00859">
    <property type="entry name" value="Semialdhyde_dh"/>
    <property type="match status" value="1"/>
</dbReference>
<dbReference type="PANTHER" id="PTHR32338:SF10">
    <property type="entry name" value="N-ACETYL-GAMMA-GLUTAMYL-PHOSPHATE REDUCTASE, CHLOROPLASTIC-RELATED"/>
    <property type="match status" value="1"/>
</dbReference>
<comment type="catalytic activity">
    <reaction evidence="5">
        <text>N-acetyl-L-glutamate 5-semialdehyde + phosphate + NADP(+) = N-acetyl-L-glutamyl 5-phosphate + NADPH + H(+)</text>
        <dbReference type="Rhea" id="RHEA:21588"/>
        <dbReference type="ChEBI" id="CHEBI:15378"/>
        <dbReference type="ChEBI" id="CHEBI:29123"/>
        <dbReference type="ChEBI" id="CHEBI:43474"/>
        <dbReference type="ChEBI" id="CHEBI:57783"/>
        <dbReference type="ChEBI" id="CHEBI:57936"/>
        <dbReference type="ChEBI" id="CHEBI:58349"/>
        <dbReference type="EC" id="1.2.1.38"/>
    </reaction>
</comment>
<dbReference type="GO" id="GO:0005737">
    <property type="term" value="C:cytoplasm"/>
    <property type="evidence" value="ECO:0007669"/>
    <property type="project" value="UniProtKB-SubCell"/>
</dbReference>
<keyword evidence="5" id="KW-0963">Cytoplasm</keyword>
<protein>
    <recommendedName>
        <fullName evidence="5">N-acetyl-gamma-glutamyl-phosphate reductase</fullName>
        <shortName evidence="5">AGPR</shortName>
        <ecNumber evidence="5">1.2.1.38</ecNumber>
    </recommendedName>
    <alternativeName>
        <fullName evidence="5">N-acetyl-glutamate semialdehyde dehydrogenase</fullName>
        <shortName evidence="5">NAGSA dehydrogenase</shortName>
    </alternativeName>
</protein>
<evidence type="ECO:0000256" key="5">
    <source>
        <dbReference type="HAMAP-Rule" id="MF_00150"/>
    </source>
</evidence>
<dbReference type="RefSeq" id="WP_089963390.1">
    <property type="nucleotide sequence ID" value="NZ_FNAV01000021.1"/>
</dbReference>
<dbReference type="AlphaFoldDB" id="A0A1G7L344"/>
<keyword evidence="8" id="KW-1185">Reference proteome</keyword>
<dbReference type="InterPro" id="IPR000706">
    <property type="entry name" value="AGPR_type-1"/>
</dbReference>
<evidence type="ECO:0000313" key="8">
    <source>
        <dbReference type="Proteomes" id="UP000198994"/>
    </source>
</evidence>
<evidence type="ECO:0000313" key="7">
    <source>
        <dbReference type="EMBL" id="SDF43972.1"/>
    </source>
</evidence>
<dbReference type="CDD" id="cd24148">
    <property type="entry name" value="AGPR_1_actinobacAGPR_like"/>
    <property type="match status" value="1"/>
</dbReference>
<dbReference type="Pfam" id="PF22698">
    <property type="entry name" value="Semialdhyde_dhC_1"/>
    <property type="match status" value="1"/>
</dbReference>
<sequence length="325" mass="34046">MSIRVGIVGISGFGGGEALRLIAAHPAFELVYAAGEGSAGSRLVDRFPGVPHRLAGLVIEKWDPAALPDLDLLFASLPTGTSAEALARVPETVKIVDIGGDHRHVEGWVYGLADIWPDRIRGSRRVANPGCFPVATLNTLAPLLAAGLIEPGNIVIDAKTGISGAGRGGGDSRFGYAETNENLQPYGLLQHVHMPEMETTIEQLGGGSAAGLVFTPHLVPMTRGLLVTIYCRGSASTAQCLDAAREFYADRPFVRVTDRPPQTKWASGSNLSFMSYAADPDRNLVIAMGVVDNLGKGAAGHAVQNANLISGLPETAGLEGAPVWP</sequence>
<comment type="function">
    <text evidence="5">Catalyzes the NADPH-dependent reduction of N-acetyl-5-glutamyl phosphate to yield N-acetyl-L-glutamate 5-semialdehyde.</text>
</comment>
<organism evidence="7 8">
    <name type="scientific">Salipiger thiooxidans</name>
    <dbReference type="NCBI Taxonomy" id="282683"/>
    <lineage>
        <taxon>Bacteria</taxon>
        <taxon>Pseudomonadati</taxon>
        <taxon>Pseudomonadota</taxon>
        <taxon>Alphaproteobacteria</taxon>
        <taxon>Rhodobacterales</taxon>
        <taxon>Roseobacteraceae</taxon>
        <taxon>Salipiger</taxon>
    </lineage>
</organism>
<dbReference type="GO" id="GO:0003942">
    <property type="term" value="F:N-acetyl-gamma-glutamyl-phosphate reductase activity"/>
    <property type="evidence" value="ECO:0007669"/>
    <property type="project" value="UniProtKB-UniRule"/>
</dbReference>
<reference evidence="8" key="1">
    <citation type="submission" date="2016-10" db="EMBL/GenBank/DDBJ databases">
        <authorList>
            <person name="Varghese N."/>
            <person name="Submissions S."/>
        </authorList>
    </citation>
    <scope>NUCLEOTIDE SEQUENCE [LARGE SCALE GENOMIC DNA]</scope>
    <source>
        <strain evidence="8">DSM 10146</strain>
    </source>
</reference>
<gene>
    <name evidence="5" type="primary">argC</name>
    <name evidence="7" type="ORF">SAMN04488105_12150</name>
</gene>
<feature type="active site" evidence="5">
    <location>
        <position position="131"/>
    </location>
</feature>
<evidence type="ECO:0000256" key="2">
    <source>
        <dbReference type="ARBA" id="ARBA00022605"/>
    </source>
</evidence>
<dbReference type="OrthoDB" id="9801289at2"/>
<comment type="similarity">
    <text evidence="5">Belongs to the NAGSA dehydrogenase family. Type 1 subfamily.</text>
</comment>
<dbReference type="Gene3D" id="3.30.360.10">
    <property type="entry name" value="Dihydrodipicolinate Reductase, domain 2"/>
    <property type="match status" value="1"/>
</dbReference>
<keyword evidence="2 5" id="KW-0028">Amino-acid biosynthesis</keyword>
<dbReference type="PANTHER" id="PTHR32338">
    <property type="entry name" value="N-ACETYL-GAMMA-GLUTAMYL-PHOSPHATE REDUCTASE, CHLOROPLASTIC-RELATED-RELATED"/>
    <property type="match status" value="1"/>
</dbReference>
<dbReference type="HAMAP" id="MF_00150">
    <property type="entry name" value="ArgC_type1"/>
    <property type="match status" value="1"/>
</dbReference>
<dbReference type="SUPFAM" id="SSF55347">
    <property type="entry name" value="Glyceraldehyde-3-phosphate dehydrogenase-like, C-terminal domain"/>
    <property type="match status" value="1"/>
</dbReference>
<evidence type="ECO:0000256" key="1">
    <source>
        <dbReference type="ARBA" id="ARBA00022571"/>
    </source>
</evidence>
<dbReference type="Gene3D" id="3.40.50.720">
    <property type="entry name" value="NAD(P)-binding Rossmann-like Domain"/>
    <property type="match status" value="1"/>
</dbReference>
<dbReference type="InterPro" id="IPR058924">
    <property type="entry name" value="AGPR_dimerisation_dom"/>
</dbReference>
<name>A0A1G7L344_9RHOB</name>
<dbReference type="UniPathway" id="UPA00068">
    <property type="reaction ID" value="UER00108"/>
</dbReference>
<dbReference type="Pfam" id="PF01118">
    <property type="entry name" value="Semialdhyde_dh"/>
    <property type="match status" value="1"/>
</dbReference>
<evidence type="ECO:0000256" key="4">
    <source>
        <dbReference type="ARBA" id="ARBA00023002"/>
    </source>
</evidence>
<keyword evidence="3 5" id="KW-0521">NADP</keyword>
<dbReference type="CDD" id="cd23934">
    <property type="entry name" value="AGPR_1_C"/>
    <property type="match status" value="1"/>
</dbReference>
<dbReference type="SUPFAM" id="SSF51735">
    <property type="entry name" value="NAD(P)-binding Rossmann-fold domains"/>
    <property type="match status" value="1"/>
</dbReference>
<dbReference type="GO" id="GO:0006526">
    <property type="term" value="P:L-arginine biosynthetic process"/>
    <property type="evidence" value="ECO:0007669"/>
    <property type="project" value="UniProtKB-UniRule"/>
</dbReference>
<feature type="domain" description="Semialdehyde dehydrogenase NAD-binding" evidence="6">
    <location>
        <begin position="4"/>
        <end position="123"/>
    </location>
</feature>
<dbReference type="NCBIfam" id="TIGR01850">
    <property type="entry name" value="argC"/>
    <property type="match status" value="1"/>
</dbReference>
<dbReference type="GO" id="GO:0070401">
    <property type="term" value="F:NADP+ binding"/>
    <property type="evidence" value="ECO:0007669"/>
    <property type="project" value="InterPro"/>
</dbReference>
<dbReference type="EMBL" id="FNAV01000021">
    <property type="protein sequence ID" value="SDF43972.1"/>
    <property type="molecule type" value="Genomic_DNA"/>
</dbReference>
<dbReference type="InterPro" id="IPR000534">
    <property type="entry name" value="Semialdehyde_DH_NAD-bd"/>
</dbReference>
<evidence type="ECO:0000256" key="3">
    <source>
        <dbReference type="ARBA" id="ARBA00022857"/>
    </source>
</evidence>
<comment type="pathway">
    <text evidence="5">Amino-acid biosynthesis; L-arginine biosynthesis; N(2)-acetyl-L-ornithine from L-glutamate: step 3/4.</text>
</comment>